<evidence type="ECO:0000313" key="3">
    <source>
        <dbReference type="Proteomes" id="UP000438429"/>
    </source>
</evidence>
<evidence type="ECO:0000256" key="1">
    <source>
        <dbReference type="SAM" id="MobiDB-lite"/>
    </source>
</evidence>
<sequence>MTHQSLCLITTMIHLSVRDVIDKSSITHLACDPVERVILGAELVSVRDPPPTRSLSPHRSGTSRASDGSAGQLDPVRSAPQGPMGHDDEARFWDRTVRGGDNTKQSRFRLKTGIFLTRFCGQPLSVLDPSVHVTAASVNPPVRSHFGVTRAKVSSEPQLDRYRSVNASRHETPQYDSKGRGGVKLHMFTWRQEVWIFKLKWIQLTTMFLFFKILFS</sequence>
<dbReference type="AlphaFoldDB" id="A0A6A4TNF1"/>
<comment type="caution">
    <text evidence="2">The sequence shown here is derived from an EMBL/GenBank/DDBJ whole genome shotgun (WGS) entry which is preliminary data.</text>
</comment>
<name>A0A6A4TNF1_SCOMX</name>
<dbReference type="EMBL" id="VEVO01000002">
    <property type="protein sequence ID" value="KAF0046349.1"/>
    <property type="molecule type" value="Genomic_DNA"/>
</dbReference>
<protein>
    <submittedName>
        <fullName evidence="2">Uncharacterized protein</fullName>
    </submittedName>
</protein>
<feature type="compositionally biased region" description="Polar residues" evidence="1">
    <location>
        <begin position="53"/>
        <end position="66"/>
    </location>
</feature>
<feature type="region of interest" description="Disordered" evidence="1">
    <location>
        <begin position="46"/>
        <end position="98"/>
    </location>
</feature>
<accession>A0A6A4TNF1</accession>
<dbReference type="Proteomes" id="UP000438429">
    <property type="component" value="Unassembled WGS sequence"/>
</dbReference>
<reference evidence="2 3" key="1">
    <citation type="submission" date="2019-06" db="EMBL/GenBank/DDBJ databases">
        <title>Draft genomes of female and male turbot (Scophthalmus maximus).</title>
        <authorList>
            <person name="Xu H."/>
            <person name="Xu X.-W."/>
            <person name="Shao C."/>
            <person name="Chen S."/>
        </authorList>
    </citation>
    <scope>NUCLEOTIDE SEQUENCE [LARGE SCALE GENOMIC DNA]</scope>
    <source>
        <strain evidence="2">Ysfricsl-2016a</strain>
        <tissue evidence="2">Blood</tissue>
    </source>
</reference>
<gene>
    <name evidence="2" type="ORF">F2P81_002878</name>
</gene>
<proteinExistence type="predicted"/>
<feature type="compositionally biased region" description="Basic and acidic residues" evidence="1">
    <location>
        <begin position="85"/>
        <end position="98"/>
    </location>
</feature>
<organism evidence="2 3">
    <name type="scientific">Scophthalmus maximus</name>
    <name type="common">Turbot</name>
    <name type="synonym">Psetta maxima</name>
    <dbReference type="NCBI Taxonomy" id="52904"/>
    <lineage>
        <taxon>Eukaryota</taxon>
        <taxon>Metazoa</taxon>
        <taxon>Chordata</taxon>
        <taxon>Craniata</taxon>
        <taxon>Vertebrata</taxon>
        <taxon>Euteleostomi</taxon>
        <taxon>Actinopterygii</taxon>
        <taxon>Neopterygii</taxon>
        <taxon>Teleostei</taxon>
        <taxon>Neoteleostei</taxon>
        <taxon>Acanthomorphata</taxon>
        <taxon>Carangaria</taxon>
        <taxon>Pleuronectiformes</taxon>
        <taxon>Pleuronectoidei</taxon>
        <taxon>Scophthalmidae</taxon>
        <taxon>Scophthalmus</taxon>
    </lineage>
</organism>
<evidence type="ECO:0000313" key="2">
    <source>
        <dbReference type="EMBL" id="KAF0046349.1"/>
    </source>
</evidence>